<dbReference type="InterPro" id="IPR026029">
    <property type="entry name" value="MLI_dom"/>
</dbReference>
<feature type="domain" description="Muconolactone isomerase" evidence="9">
    <location>
        <begin position="1"/>
        <end position="89"/>
    </location>
</feature>
<evidence type="ECO:0000313" key="10">
    <source>
        <dbReference type="EMBL" id="SFC83779.1"/>
    </source>
</evidence>
<keyword evidence="6 8" id="KW-0058">Aromatic hydrocarbons catabolism</keyword>
<evidence type="ECO:0000256" key="4">
    <source>
        <dbReference type="ARBA" id="ARBA00011365"/>
    </source>
</evidence>
<accession>A0A1I1MEI0</accession>
<protein>
    <recommendedName>
        <fullName evidence="5 8">Muconolactone Delta-isomerase</fullName>
        <shortName evidence="8">MIase</shortName>
        <ecNumber evidence="5 8">5.3.3.4</ecNumber>
    </recommendedName>
</protein>
<dbReference type="OrthoDB" id="2889526at2"/>
<dbReference type="RefSeq" id="WP_091515320.1">
    <property type="nucleotide sequence ID" value="NZ_FOLE01000010.1"/>
</dbReference>
<dbReference type="STRING" id="927664.SAMN05421780_110153"/>
<dbReference type="InterPro" id="IPR011008">
    <property type="entry name" value="Dimeric_a/b-barrel"/>
</dbReference>
<comment type="pathway">
    <text evidence="2 8">Aromatic compound metabolism; beta-ketoadipate pathway; 5-oxo-4,5-dihydro-2-furylacetate from catechol: step 3/3.</text>
</comment>
<keyword evidence="7 8" id="KW-0413">Isomerase</keyword>
<dbReference type="AlphaFoldDB" id="A0A1I1MEI0"/>
<sequence length="96" mass="11270">MLYLAEMEVHIPESWSEEKIADYIARERETSQKWQKSGKWVYLWRVAGQYANVSVIEAESPEEFHQIVSSLPLFPYMTIKVKSLCKHPNAVRETLL</sequence>
<dbReference type="PIRSF" id="PIRSF001486">
    <property type="entry name" value="CatC"/>
    <property type="match status" value="1"/>
</dbReference>
<evidence type="ECO:0000256" key="3">
    <source>
        <dbReference type="ARBA" id="ARBA00010882"/>
    </source>
</evidence>
<proteinExistence type="inferred from homology"/>
<dbReference type="Gene3D" id="3.30.70.1060">
    <property type="entry name" value="Dimeric alpha+beta barrel"/>
    <property type="match status" value="1"/>
</dbReference>
<evidence type="ECO:0000256" key="7">
    <source>
        <dbReference type="ARBA" id="ARBA00023235"/>
    </source>
</evidence>
<reference evidence="10 11" key="1">
    <citation type="submission" date="2016-10" db="EMBL/GenBank/DDBJ databases">
        <authorList>
            <person name="de Groot N.N."/>
        </authorList>
    </citation>
    <scope>NUCLEOTIDE SEQUENCE [LARGE SCALE GENOMIC DNA]</scope>
    <source>
        <strain evidence="10 11">DSM 6793</strain>
    </source>
</reference>
<evidence type="ECO:0000313" key="11">
    <source>
        <dbReference type="Proteomes" id="UP000199514"/>
    </source>
</evidence>
<dbReference type="Pfam" id="PF02426">
    <property type="entry name" value="MIase"/>
    <property type="match status" value="1"/>
</dbReference>
<keyword evidence="11" id="KW-1185">Reference proteome</keyword>
<name>A0A1I1MEI0_9BACT</name>
<dbReference type="GO" id="GO:0016159">
    <property type="term" value="F:muconolactone delta-isomerase activity"/>
    <property type="evidence" value="ECO:0007669"/>
    <property type="project" value="UniProtKB-EC"/>
</dbReference>
<dbReference type="InterPro" id="IPR003464">
    <property type="entry name" value="Muconolactone_d_Isoase"/>
</dbReference>
<comment type="catalytic activity">
    <reaction evidence="1 8">
        <text>(S)-muconolactone = (4,5-dihydro-5-oxofuran-2-yl)-acetate</text>
        <dbReference type="Rhea" id="RHEA:12348"/>
        <dbReference type="ChEBI" id="CHEBI:58425"/>
        <dbReference type="ChEBI" id="CHEBI:58736"/>
        <dbReference type="EC" id="5.3.3.4"/>
    </reaction>
</comment>
<dbReference type="EC" id="5.3.3.4" evidence="5 8"/>
<evidence type="ECO:0000256" key="6">
    <source>
        <dbReference type="ARBA" id="ARBA00022797"/>
    </source>
</evidence>
<comment type="subunit">
    <text evidence="4">Homodecamer.</text>
</comment>
<dbReference type="EMBL" id="FOLE01000010">
    <property type="protein sequence ID" value="SFC83779.1"/>
    <property type="molecule type" value="Genomic_DNA"/>
</dbReference>
<gene>
    <name evidence="10" type="ORF">SAMN05421780_110153</name>
</gene>
<evidence type="ECO:0000259" key="9">
    <source>
        <dbReference type="Pfam" id="PF02426"/>
    </source>
</evidence>
<evidence type="ECO:0000256" key="2">
    <source>
        <dbReference type="ARBA" id="ARBA00005193"/>
    </source>
</evidence>
<comment type="similarity">
    <text evidence="3 8">Belongs to the muconolactone Delta-isomerase family.</text>
</comment>
<dbReference type="UniPathway" id="UPA00157">
    <property type="reaction ID" value="UER00260"/>
</dbReference>
<evidence type="ECO:0000256" key="5">
    <source>
        <dbReference type="ARBA" id="ARBA00012070"/>
    </source>
</evidence>
<dbReference type="GO" id="GO:0042952">
    <property type="term" value="P:beta-ketoadipate pathway"/>
    <property type="evidence" value="ECO:0007669"/>
    <property type="project" value="UniProtKB-UniPathway"/>
</dbReference>
<evidence type="ECO:0000256" key="1">
    <source>
        <dbReference type="ARBA" id="ARBA00001739"/>
    </source>
</evidence>
<evidence type="ECO:0000256" key="8">
    <source>
        <dbReference type="PIRNR" id="PIRNR001486"/>
    </source>
</evidence>
<dbReference type="Proteomes" id="UP000199514">
    <property type="component" value="Unassembled WGS sequence"/>
</dbReference>
<dbReference type="SUPFAM" id="SSF54909">
    <property type="entry name" value="Dimeric alpha+beta barrel"/>
    <property type="match status" value="1"/>
</dbReference>
<organism evidence="10 11">
    <name type="scientific">Flexibacter flexilis DSM 6793</name>
    <dbReference type="NCBI Taxonomy" id="927664"/>
    <lineage>
        <taxon>Bacteria</taxon>
        <taxon>Pseudomonadati</taxon>
        <taxon>Bacteroidota</taxon>
        <taxon>Cytophagia</taxon>
        <taxon>Cytophagales</taxon>
        <taxon>Flexibacteraceae</taxon>
        <taxon>Flexibacter</taxon>
    </lineage>
</organism>